<sequence length="60" mass="6210">MKASGLINVMTLAALLAVLAACGRAGPLEPPPSSVAQPVDQQTQEPIVEDKPFVLDALLN</sequence>
<dbReference type="OrthoDB" id="7926647at2"/>
<keyword evidence="4" id="KW-0564">Palmitate</keyword>
<evidence type="ECO:0000256" key="3">
    <source>
        <dbReference type="ARBA" id="ARBA00023136"/>
    </source>
</evidence>
<protein>
    <recommendedName>
        <fullName evidence="10">Argininosuccinate lyase</fullName>
    </recommendedName>
</protein>
<keyword evidence="2 7" id="KW-0732">Signal</keyword>
<dbReference type="EMBL" id="JXMU01000033">
    <property type="protein sequence ID" value="KPB00022.1"/>
    <property type="molecule type" value="Genomic_DNA"/>
</dbReference>
<keyword evidence="3" id="KW-0472">Membrane</keyword>
<dbReference type="STRING" id="1514904.SU32_16025"/>
<evidence type="ECO:0000256" key="4">
    <source>
        <dbReference type="ARBA" id="ARBA00023139"/>
    </source>
</evidence>
<feature type="signal peptide" evidence="7">
    <location>
        <begin position="1"/>
        <end position="20"/>
    </location>
</feature>
<gene>
    <name evidence="8" type="ORF">SU32_16025</name>
</gene>
<proteinExistence type="predicted"/>
<evidence type="ECO:0000256" key="5">
    <source>
        <dbReference type="ARBA" id="ARBA00023237"/>
    </source>
</evidence>
<evidence type="ECO:0000313" key="9">
    <source>
        <dbReference type="Proteomes" id="UP000038011"/>
    </source>
</evidence>
<keyword evidence="6" id="KW-0449">Lipoprotein</keyword>
<dbReference type="InterPro" id="IPR032831">
    <property type="entry name" value="LptM_cons"/>
</dbReference>
<evidence type="ECO:0000256" key="1">
    <source>
        <dbReference type="ARBA" id="ARBA00004459"/>
    </source>
</evidence>
<keyword evidence="5" id="KW-0998">Cell outer membrane</keyword>
<comment type="subcellular location">
    <subcellularLocation>
        <location evidence="1">Cell outer membrane</location>
        <topology evidence="1">Lipid-anchor</topology>
    </subcellularLocation>
</comment>
<dbReference type="Proteomes" id="UP000038011">
    <property type="component" value="Unassembled WGS sequence"/>
</dbReference>
<evidence type="ECO:0000256" key="7">
    <source>
        <dbReference type="SAM" id="SignalP"/>
    </source>
</evidence>
<dbReference type="NCBIfam" id="NF047847">
    <property type="entry name" value="SS_mature_LptM"/>
    <property type="match status" value="1"/>
</dbReference>
<evidence type="ECO:0000313" key="8">
    <source>
        <dbReference type="EMBL" id="KPB00022.1"/>
    </source>
</evidence>
<dbReference type="AlphaFoldDB" id="A0A0N0E6J4"/>
<feature type="chain" id="PRO_5005847177" description="Argininosuccinate lyase" evidence="7">
    <location>
        <begin position="21"/>
        <end position="60"/>
    </location>
</feature>
<accession>A0A0N0E6J4</accession>
<keyword evidence="9" id="KW-1185">Reference proteome</keyword>
<name>A0A0N0E6J4_9HYPH</name>
<comment type="caution">
    <text evidence="8">The sequence shown here is derived from an EMBL/GenBank/DDBJ whole genome shotgun (WGS) entry which is preliminary data.</text>
</comment>
<dbReference type="RefSeq" id="WP_054000392.1">
    <property type="nucleotide sequence ID" value="NZ_JXMU01000033.1"/>
</dbReference>
<evidence type="ECO:0000256" key="2">
    <source>
        <dbReference type="ARBA" id="ARBA00022729"/>
    </source>
</evidence>
<reference evidence="8 9" key="1">
    <citation type="submission" date="2015-01" db="EMBL/GenBank/DDBJ databases">
        <title>Ahrensia donghaiensis sp. nov., a novel dimethylsulphoniopropionate-cleavage bacterium isolated from seawater and emended descriptions of the genus Ahrensia and Ahrensia kielensis.</title>
        <authorList>
            <person name="Liu J."/>
        </authorList>
    </citation>
    <scope>NUCLEOTIDE SEQUENCE [LARGE SCALE GENOMIC DNA]</scope>
    <source>
        <strain evidence="8 9">LZD062</strain>
    </source>
</reference>
<evidence type="ECO:0008006" key="10">
    <source>
        <dbReference type="Google" id="ProtNLM"/>
    </source>
</evidence>
<dbReference type="PROSITE" id="PS51257">
    <property type="entry name" value="PROKAR_LIPOPROTEIN"/>
    <property type="match status" value="1"/>
</dbReference>
<dbReference type="PATRIC" id="fig|1514904.3.peg.2613"/>
<organism evidence="8 9">
    <name type="scientific">Ahrensia marina</name>
    <dbReference type="NCBI Taxonomy" id="1514904"/>
    <lineage>
        <taxon>Bacteria</taxon>
        <taxon>Pseudomonadati</taxon>
        <taxon>Pseudomonadota</taxon>
        <taxon>Alphaproteobacteria</taxon>
        <taxon>Hyphomicrobiales</taxon>
        <taxon>Ahrensiaceae</taxon>
        <taxon>Ahrensia</taxon>
    </lineage>
</organism>
<evidence type="ECO:0000256" key="6">
    <source>
        <dbReference type="ARBA" id="ARBA00023288"/>
    </source>
</evidence>